<keyword evidence="2" id="KW-1185">Reference proteome</keyword>
<dbReference type="AlphaFoldDB" id="V9VZX8"/>
<evidence type="ECO:0000313" key="1">
    <source>
        <dbReference type="EMBL" id="AHD03334.1"/>
    </source>
</evidence>
<dbReference type="EMBL" id="CP006774">
    <property type="protein sequence ID" value="AHD03334.1"/>
    <property type="molecule type" value="Genomic_DNA"/>
</dbReference>
<geneLocation type="plasmid" evidence="2">
    <name>1</name>
</geneLocation>
<keyword evidence="1" id="KW-0614">Plasmid</keyword>
<accession>V9VZX8</accession>
<protein>
    <submittedName>
        <fullName evidence="1">Uncharacterized protein</fullName>
    </submittedName>
</protein>
<organism evidence="1 2">
    <name type="scientific">Leisingera methylohalidivorans DSM 14336</name>
    <dbReference type="NCBI Taxonomy" id="999552"/>
    <lineage>
        <taxon>Bacteria</taxon>
        <taxon>Pseudomonadati</taxon>
        <taxon>Pseudomonadota</taxon>
        <taxon>Alphaproteobacteria</taxon>
        <taxon>Rhodobacterales</taxon>
        <taxon>Roseobacteraceae</taxon>
        <taxon>Leisingera</taxon>
    </lineage>
</organism>
<evidence type="ECO:0000313" key="2">
    <source>
        <dbReference type="Proteomes" id="UP000018780"/>
    </source>
</evidence>
<gene>
    <name evidence="1" type="ORF">METH_21155</name>
</gene>
<name>V9VZX8_9RHOB</name>
<reference evidence="1 2" key="1">
    <citation type="submission" date="2013-09" db="EMBL/GenBank/DDBJ databases">
        <authorList>
            <consortium name="DOE Joint Genome Institute"/>
            <person name="Klenk H.-P."/>
            <person name="Huntemann M."/>
            <person name="Han J."/>
            <person name="Chen A."/>
            <person name="Kyrpides N."/>
            <person name="Mavromatis K."/>
            <person name="Markowitz V."/>
            <person name="Palaniappan K."/>
            <person name="Ivanova N."/>
            <person name="Schaumberg A."/>
            <person name="Pati A."/>
            <person name="Liolios K."/>
            <person name="Nordberg H.P."/>
            <person name="Cantor M.N."/>
            <person name="Hua S.X."/>
            <person name="Woyke T."/>
        </authorList>
    </citation>
    <scope>NUCLEOTIDE SEQUENCE [LARGE SCALE GENOMIC DNA]</scope>
    <source>
        <strain evidence="1 2">DSM 14336</strain>
        <plasmid evidence="2">1</plasmid>
    </source>
</reference>
<sequence length="76" mass="8605">MCFAGFGKWRFLLFAAAGVRHEPFRGKTKSLQYLDQLTSCGALVPSGLKYFVQYYPMLIDRPPQSQKDPPAIFTTT</sequence>
<dbReference type="HOGENOM" id="CLU_2650016_0_0_5"/>
<proteinExistence type="predicted"/>
<dbReference type="Proteomes" id="UP000018780">
    <property type="component" value="Plasmid unnamed"/>
</dbReference>
<dbReference type="KEGG" id="lmd:METH_21155"/>